<protein>
    <submittedName>
        <fullName evidence="1">ATP-dependent DNA helicase pif1</fullName>
    </submittedName>
</protein>
<accession>A0A8H4AR50</accession>
<dbReference type="GO" id="GO:0004386">
    <property type="term" value="F:helicase activity"/>
    <property type="evidence" value="ECO:0007669"/>
    <property type="project" value="UniProtKB-KW"/>
</dbReference>
<keyword evidence="1" id="KW-0347">Helicase</keyword>
<dbReference type="EMBL" id="WTPW01000308">
    <property type="protein sequence ID" value="KAF0524824.1"/>
    <property type="molecule type" value="Genomic_DNA"/>
</dbReference>
<keyword evidence="2" id="KW-1185">Reference proteome</keyword>
<keyword evidence="1" id="KW-0547">Nucleotide-binding</keyword>
<sequence>MGRPTRHQQFNKYENFTNGKRLRNLALNNSKISITTYNNRLYWWETLSNICENSCVNVYNPTWERICPQCGSQLLPSEPKNFCCNDMLRCTILSLRPLPLTLQNLYITNPNNFSHNSRQYNSLFSFTILGYTGRVVHLPHLHAFAINGHAYHQIYPANAKGYPTNCLYRLYDVDYSQARLIIQQPTNNAEVAACTIVHSTAVIQERCVQIWRVGEENPAYINILDKNYEAL</sequence>
<keyword evidence="1" id="KW-0378">Hydrolase</keyword>
<evidence type="ECO:0000313" key="2">
    <source>
        <dbReference type="Proteomes" id="UP000439903"/>
    </source>
</evidence>
<dbReference type="Proteomes" id="UP000439903">
    <property type="component" value="Unassembled WGS sequence"/>
</dbReference>
<gene>
    <name evidence="1" type="ORF">F8M41_014902</name>
</gene>
<comment type="caution">
    <text evidence="1">The sequence shown here is derived from an EMBL/GenBank/DDBJ whole genome shotgun (WGS) entry which is preliminary data.</text>
</comment>
<dbReference type="AlphaFoldDB" id="A0A8H4AR50"/>
<proteinExistence type="predicted"/>
<keyword evidence="1" id="KW-0067">ATP-binding</keyword>
<dbReference type="OrthoDB" id="2437758at2759"/>
<name>A0A8H4AR50_GIGMA</name>
<evidence type="ECO:0000313" key="1">
    <source>
        <dbReference type="EMBL" id="KAF0524824.1"/>
    </source>
</evidence>
<organism evidence="1 2">
    <name type="scientific">Gigaspora margarita</name>
    <dbReference type="NCBI Taxonomy" id="4874"/>
    <lineage>
        <taxon>Eukaryota</taxon>
        <taxon>Fungi</taxon>
        <taxon>Fungi incertae sedis</taxon>
        <taxon>Mucoromycota</taxon>
        <taxon>Glomeromycotina</taxon>
        <taxon>Glomeromycetes</taxon>
        <taxon>Diversisporales</taxon>
        <taxon>Gigasporaceae</taxon>
        <taxon>Gigaspora</taxon>
    </lineage>
</organism>
<reference evidence="1 2" key="1">
    <citation type="journal article" date="2019" name="Environ. Microbiol.">
        <title>At the nexus of three kingdoms: the genome of the mycorrhizal fungus Gigaspora margarita provides insights into plant, endobacterial and fungal interactions.</title>
        <authorList>
            <person name="Venice F."/>
            <person name="Ghignone S."/>
            <person name="Salvioli di Fossalunga A."/>
            <person name="Amselem J."/>
            <person name="Novero M."/>
            <person name="Xianan X."/>
            <person name="Sedzielewska Toro K."/>
            <person name="Morin E."/>
            <person name="Lipzen A."/>
            <person name="Grigoriev I.V."/>
            <person name="Henrissat B."/>
            <person name="Martin F.M."/>
            <person name="Bonfante P."/>
        </authorList>
    </citation>
    <scope>NUCLEOTIDE SEQUENCE [LARGE SCALE GENOMIC DNA]</scope>
    <source>
        <strain evidence="1 2">BEG34</strain>
    </source>
</reference>